<dbReference type="InterPro" id="IPR000196">
    <property type="entry name" value="Ribosomal_eL19_dom"/>
</dbReference>
<organism evidence="6">
    <name type="scientific">Hexamita inflata</name>
    <dbReference type="NCBI Taxonomy" id="28002"/>
    <lineage>
        <taxon>Eukaryota</taxon>
        <taxon>Metamonada</taxon>
        <taxon>Diplomonadida</taxon>
        <taxon>Hexamitidae</taxon>
        <taxon>Hexamitinae</taxon>
        <taxon>Hexamita</taxon>
    </lineage>
</organism>
<dbReference type="Pfam" id="PF25476">
    <property type="entry name" value="Ribosomal_L19e_C"/>
    <property type="match status" value="1"/>
</dbReference>
<dbReference type="InterPro" id="IPR015972">
    <property type="entry name" value="Ribosomal_eL19_dom1"/>
</dbReference>
<keyword evidence="2 6" id="KW-0689">Ribosomal protein</keyword>
<proteinExistence type="inferred from homology"/>
<dbReference type="AlphaFoldDB" id="A0AA86UM99"/>
<dbReference type="InterPro" id="IPR057260">
    <property type="entry name" value="Ribosomal_L19e_C"/>
</dbReference>
<evidence type="ECO:0000256" key="2">
    <source>
        <dbReference type="ARBA" id="ARBA00022980"/>
    </source>
</evidence>
<dbReference type="Gene3D" id="1.10.1650.10">
    <property type="match status" value="1"/>
</dbReference>
<evidence type="ECO:0000313" key="5">
    <source>
        <dbReference type="EMBL" id="CAI9955597.1"/>
    </source>
</evidence>
<dbReference type="Proteomes" id="UP001642409">
    <property type="component" value="Unassembled WGS sequence"/>
</dbReference>
<keyword evidence="3" id="KW-0687">Ribonucleoprotein</keyword>
<evidence type="ECO:0000313" key="9">
    <source>
        <dbReference type="EMBL" id="CAL6051092.1"/>
    </source>
</evidence>
<evidence type="ECO:0000259" key="4">
    <source>
        <dbReference type="SMART" id="SM01416"/>
    </source>
</evidence>
<dbReference type="GO" id="GO:0022625">
    <property type="term" value="C:cytosolic large ribosomal subunit"/>
    <property type="evidence" value="ECO:0007669"/>
    <property type="project" value="InterPro"/>
</dbReference>
<reference evidence="6" key="1">
    <citation type="submission" date="2023-06" db="EMBL/GenBank/DDBJ databases">
        <authorList>
            <person name="Kurt Z."/>
        </authorList>
    </citation>
    <scope>NUCLEOTIDE SEQUENCE</scope>
</reference>
<dbReference type="EMBL" id="CATOUU010000970">
    <property type="protein sequence ID" value="CAI9963820.1"/>
    <property type="molecule type" value="Genomic_DNA"/>
</dbReference>
<reference evidence="7 10" key="2">
    <citation type="submission" date="2024-07" db="EMBL/GenBank/DDBJ databases">
        <authorList>
            <person name="Akdeniz Z."/>
        </authorList>
    </citation>
    <scope>NUCLEOTIDE SEQUENCE [LARGE SCALE GENOMIC DNA]</scope>
</reference>
<dbReference type="EMBL" id="CATOUU010000865">
    <property type="protein sequence ID" value="CAI9955597.1"/>
    <property type="molecule type" value="Genomic_DNA"/>
</dbReference>
<dbReference type="Pfam" id="PF01280">
    <property type="entry name" value="Ribosomal_L19e"/>
    <property type="match status" value="1"/>
</dbReference>
<sequence>MSEQNNKISLKLQKRLAADILGCGKHRVAFVQNQDAHIAGCKSRTAIRQIISSKLIYRKQENSVSRSRVRIHTAAKRLGRHSGAGKRNGCRDARTPSKRIWIHRMRSQRKMLRKYRDENKLSATEYHTMYYEVKGNMFRNKRVLLETIINLREEAKRQAAVQVRAQEAKTVAEARTTAAKQAKGKIAGK</sequence>
<comment type="similarity">
    <text evidence="1">Belongs to the eukaryotic ribosomal protein eL19 family.</text>
</comment>
<dbReference type="PANTHER" id="PTHR10722">
    <property type="entry name" value="60S RIBOSOMAL PROTEIN L19"/>
    <property type="match status" value="1"/>
</dbReference>
<dbReference type="GO" id="GO:0003723">
    <property type="term" value="F:RNA binding"/>
    <property type="evidence" value="ECO:0007669"/>
    <property type="project" value="InterPro"/>
</dbReference>
<dbReference type="InterPro" id="IPR035970">
    <property type="entry name" value="60S_ribosomal_eL19_sf"/>
</dbReference>
<keyword evidence="10" id="KW-1185">Reference proteome</keyword>
<evidence type="ECO:0000313" key="6">
    <source>
        <dbReference type="EMBL" id="CAI9963820.1"/>
    </source>
</evidence>
<gene>
    <name evidence="8" type="ORF">HINF_LOCUS40872</name>
    <name evidence="5" type="ORF">HINF_LOCUS43242</name>
    <name evidence="9" type="ORF">HINF_LOCUS44201</name>
    <name evidence="6" type="ORF">HINF_LOCUS51465</name>
    <name evidence="7" type="ORF">HINF_LOCUS5429</name>
</gene>
<protein>
    <submittedName>
        <fullName evidence="6">Ribosomal protein L19</fullName>
    </submittedName>
    <submittedName>
        <fullName evidence="7">Ribosomal_protein L19</fullName>
    </submittedName>
</protein>
<dbReference type="GO" id="GO:0006412">
    <property type="term" value="P:translation"/>
    <property type="evidence" value="ECO:0007669"/>
    <property type="project" value="InterPro"/>
</dbReference>
<evidence type="ECO:0000256" key="3">
    <source>
        <dbReference type="ARBA" id="ARBA00023274"/>
    </source>
</evidence>
<accession>A0AA86UM99</accession>
<evidence type="ECO:0000313" key="7">
    <source>
        <dbReference type="EMBL" id="CAL5979282.1"/>
    </source>
</evidence>
<dbReference type="InterPro" id="IPR057259">
    <property type="entry name" value="Ribosomal_L19e"/>
</dbReference>
<dbReference type="SUPFAM" id="SSF48140">
    <property type="entry name" value="Ribosomal protein L19 (L19e)"/>
    <property type="match status" value="1"/>
</dbReference>
<evidence type="ECO:0000313" key="8">
    <source>
        <dbReference type="EMBL" id="CAL6045089.1"/>
    </source>
</evidence>
<comment type="caution">
    <text evidence="6">The sequence shown here is derived from an EMBL/GenBank/DDBJ whole genome shotgun (WGS) entry which is preliminary data.</text>
</comment>
<evidence type="ECO:0000256" key="1">
    <source>
        <dbReference type="ARBA" id="ARBA00011082"/>
    </source>
</evidence>
<dbReference type="Gene3D" id="1.10.1200.240">
    <property type="match status" value="1"/>
</dbReference>
<dbReference type="SMART" id="SM01416">
    <property type="entry name" value="Ribosomal_L19e"/>
    <property type="match status" value="1"/>
</dbReference>
<dbReference type="EMBL" id="CAXDID020000187">
    <property type="protein sequence ID" value="CAL6051092.1"/>
    <property type="molecule type" value="Genomic_DNA"/>
</dbReference>
<dbReference type="EMBL" id="CAXDID020000010">
    <property type="protein sequence ID" value="CAL5979282.1"/>
    <property type="molecule type" value="Genomic_DNA"/>
</dbReference>
<dbReference type="InterPro" id="IPR039547">
    <property type="entry name" value="Ribosomal_eL19"/>
</dbReference>
<name>A0AA86UM99_9EUKA</name>
<feature type="domain" description="Large ribosomal subunit protein eL19" evidence="4">
    <location>
        <begin position="9"/>
        <end position="152"/>
    </location>
</feature>
<dbReference type="GO" id="GO:0003735">
    <property type="term" value="F:structural constituent of ribosome"/>
    <property type="evidence" value="ECO:0007669"/>
    <property type="project" value="InterPro"/>
</dbReference>
<dbReference type="EMBL" id="CAXDID020000162">
    <property type="protein sequence ID" value="CAL6045089.1"/>
    <property type="molecule type" value="Genomic_DNA"/>
</dbReference>
<evidence type="ECO:0000313" key="10">
    <source>
        <dbReference type="Proteomes" id="UP001642409"/>
    </source>
</evidence>